<gene>
    <name evidence="1" type="ORF">MW7_013620</name>
</gene>
<evidence type="ECO:0000313" key="2">
    <source>
        <dbReference type="Proteomes" id="UP000004277"/>
    </source>
</evidence>
<comment type="caution">
    <text evidence="1">The sequence shown here is derived from an EMBL/GenBank/DDBJ whole genome shotgun (WGS) entry which is preliminary data.</text>
</comment>
<organism evidence="1 2">
    <name type="scientific">Imbroritus primus</name>
    <dbReference type="NCBI Taxonomy" id="3058603"/>
    <lineage>
        <taxon>Bacteria</taxon>
        <taxon>Pseudomonadati</taxon>
        <taxon>Pseudomonadota</taxon>
        <taxon>Betaproteobacteria</taxon>
        <taxon>Burkholderiales</taxon>
        <taxon>Burkholderiaceae</taxon>
        <taxon>Imbroritus</taxon>
    </lineage>
</organism>
<dbReference type="EMBL" id="AKCV02000025">
    <property type="protein sequence ID" value="TMS57004.1"/>
    <property type="molecule type" value="Genomic_DNA"/>
</dbReference>
<keyword evidence="2" id="KW-1185">Reference proteome</keyword>
<sequence length="307" mass="33064">MTYRLRNTLSAVAMAVGMVFASGQALAQEGVNVRPGGSAVSRLIPAEALEKQAVQEYAQLKQEAAAKKLLAGTNDPQLVRLRRIANRILPHTAKWNARASEWPWEVNLIKSDEINAFCMPGGKIAFFTGIINKLKLTDDEIAMVMGHEIAHALQEHARERAAKSELTNAGASLLSQFFGLGDLGNMALGVGAQLMSLKFSRGDESEADLVGLDIAARAGYDPRASITLWQKMGSVGGNGPIEFLSTHPSGTSRIAELEKQIPNVLPLYARTKGMSVAQLPPYRSNVSNLGPAPQDAGDQNRNAPLRR</sequence>
<name>A0ACD3SLE7_9BURK</name>
<evidence type="ECO:0000313" key="1">
    <source>
        <dbReference type="EMBL" id="TMS57004.1"/>
    </source>
</evidence>
<reference evidence="1" key="1">
    <citation type="submission" date="2019-05" db="EMBL/GenBank/DDBJ databases">
        <title>Revised genome assembly of Burkholderiaceae (previously Ralstonia) sp. PBA.</title>
        <authorList>
            <person name="Gan H.M."/>
        </authorList>
    </citation>
    <scope>NUCLEOTIDE SEQUENCE</scope>
    <source>
        <strain evidence="1">PBA</strain>
    </source>
</reference>
<proteinExistence type="predicted"/>
<protein>
    <submittedName>
        <fullName evidence="1">M48 family metallopeptidase</fullName>
    </submittedName>
</protein>
<accession>A0ACD3SLE7</accession>
<dbReference type="Proteomes" id="UP000004277">
    <property type="component" value="Unassembled WGS sequence"/>
</dbReference>